<feature type="region of interest" description="Disordered" evidence="1">
    <location>
        <begin position="1"/>
        <end position="29"/>
    </location>
</feature>
<reference evidence="3 4" key="1">
    <citation type="submission" date="2016-11" db="EMBL/GenBank/DDBJ databases">
        <authorList>
            <person name="Jaros S."/>
            <person name="Januszkiewicz K."/>
            <person name="Wedrychowicz H."/>
        </authorList>
    </citation>
    <scope>NUCLEOTIDE SEQUENCE [LARGE SCALE GENOMIC DNA]</scope>
    <source>
        <strain evidence="3 4">DSM 14916</strain>
    </source>
</reference>
<proteinExistence type="predicted"/>
<dbReference type="AlphaFoldDB" id="A0A1M6Q9U5"/>
<dbReference type="Gene3D" id="1.20.120.1760">
    <property type="match status" value="1"/>
</dbReference>
<dbReference type="Proteomes" id="UP000184387">
    <property type="component" value="Unassembled WGS sequence"/>
</dbReference>
<keyword evidence="2" id="KW-0812">Transmembrane</keyword>
<feature type="transmembrane region" description="Helical" evidence="2">
    <location>
        <begin position="180"/>
        <end position="197"/>
    </location>
</feature>
<keyword evidence="2" id="KW-1133">Transmembrane helix</keyword>
<feature type="compositionally biased region" description="Basic and acidic residues" evidence="1">
    <location>
        <begin position="16"/>
        <end position="29"/>
    </location>
</feature>
<evidence type="ECO:0000256" key="1">
    <source>
        <dbReference type="SAM" id="MobiDB-lite"/>
    </source>
</evidence>
<dbReference type="STRING" id="198092.SAMN02745194_04352"/>
<evidence type="ECO:0000256" key="2">
    <source>
        <dbReference type="SAM" id="Phobius"/>
    </source>
</evidence>
<evidence type="ECO:0000313" key="4">
    <source>
        <dbReference type="Proteomes" id="UP000184387"/>
    </source>
</evidence>
<name>A0A1M6Q9U5_9PROT</name>
<organism evidence="3 4">
    <name type="scientific">Muricoccus roseus</name>
    <dbReference type="NCBI Taxonomy" id="198092"/>
    <lineage>
        <taxon>Bacteria</taxon>
        <taxon>Pseudomonadati</taxon>
        <taxon>Pseudomonadota</taxon>
        <taxon>Alphaproteobacteria</taxon>
        <taxon>Acetobacterales</taxon>
        <taxon>Roseomonadaceae</taxon>
        <taxon>Muricoccus</taxon>
    </lineage>
</organism>
<sequence length="232" mass="23912">MAWPPSLVTLPPMETQTKDGEGQGGDRRPIAARNTGFAHALAGWLIRRRASPNGISAAGMVAGLIAGLALAGTAWWPEAARPLWLAGALFIQLRLLANLMDGMVALGRGVASPVGELWNEVPDRVSDSAVLLGLGIAAGSPAWGLAASLAAMATAYIRTTGRAAGAPSDFRGPMAKQQRMALVTVLALWCAVTPLAWQAGLPLWALVAITALAGLTALRRLGGAATALRTRA</sequence>
<dbReference type="EMBL" id="FQZF01000034">
    <property type="protein sequence ID" value="SHK17022.1"/>
    <property type="molecule type" value="Genomic_DNA"/>
</dbReference>
<keyword evidence="4" id="KW-1185">Reference proteome</keyword>
<keyword evidence="2" id="KW-0472">Membrane</keyword>
<gene>
    <name evidence="3" type="ORF">SAMN02745194_04352</name>
</gene>
<protein>
    <submittedName>
        <fullName evidence="3">Phosphatidylglycerophosphate synthase</fullName>
    </submittedName>
</protein>
<dbReference type="InterPro" id="IPR043130">
    <property type="entry name" value="CDP-OH_PTrfase_TM_dom"/>
</dbReference>
<feature type="transmembrane region" description="Helical" evidence="2">
    <location>
        <begin position="203"/>
        <end position="221"/>
    </location>
</feature>
<accession>A0A1M6Q9U5</accession>
<dbReference type="RefSeq" id="WP_245818406.1">
    <property type="nucleotide sequence ID" value="NZ_FQZF01000034.1"/>
</dbReference>
<feature type="transmembrane region" description="Helical" evidence="2">
    <location>
        <begin position="55"/>
        <end position="76"/>
    </location>
</feature>
<evidence type="ECO:0000313" key="3">
    <source>
        <dbReference type="EMBL" id="SHK17022.1"/>
    </source>
</evidence>